<dbReference type="GO" id="GO:0004177">
    <property type="term" value="F:aminopeptidase activity"/>
    <property type="evidence" value="ECO:0007669"/>
    <property type="project" value="UniProtKB-KW"/>
</dbReference>
<dbReference type="GO" id="GO:0008235">
    <property type="term" value="F:metalloexopeptidase activity"/>
    <property type="evidence" value="ECO:0007669"/>
    <property type="project" value="UniProtKB-ARBA"/>
</dbReference>
<dbReference type="Pfam" id="PF00557">
    <property type="entry name" value="Peptidase_M24"/>
    <property type="match status" value="1"/>
</dbReference>
<evidence type="ECO:0000313" key="6">
    <source>
        <dbReference type="Proteomes" id="UP000776650"/>
    </source>
</evidence>
<dbReference type="Gene3D" id="3.40.350.10">
    <property type="entry name" value="Creatinase/prolidase N-terminal domain"/>
    <property type="match status" value="1"/>
</dbReference>
<dbReference type="PRINTS" id="PR00599">
    <property type="entry name" value="MAPEPTIDASE"/>
</dbReference>
<dbReference type="AlphaFoldDB" id="A0A921JZK5"/>
<dbReference type="InterPro" id="IPR000587">
    <property type="entry name" value="Creatinase_N"/>
</dbReference>
<feature type="domain" description="Creatinase N-terminal" evidence="4">
    <location>
        <begin position="25"/>
        <end position="145"/>
    </location>
</feature>
<sequence length="373" mass="39290">MSTATPDFASRRARVLENLAADSYSEDFDGLLITDLNNIRYLTGFSGSAGAAFLAADGRTFFASDSRYAEQVKTELDPGVEVEITRTYSGSVVSAALGTRGGLVGIDDANLTVAQLTGLRDEFAALAHGIEFHPAAGHVEEARRIKDDVEVEIIARACAVADEAWTALVEAGQITAGRTERQVAADLEWHMRQAGSDGVSFDTIVGSGPNGALPHYHAGDRELVSGDLVVVDFGAYVSGYASDCTRTVGIGPLGDWQREIYEVTLSAQRTGTSAVIDGSSCKDADSAAREVISEAGFGEYFGHSLGHGVGLDVHESPGLSQSSTSTLLRGDVVTVEPGIYLPGRGGVRIEDTMLVTDGAPRVLTTTSKELLEL</sequence>
<accession>A0A921JZK5</accession>
<dbReference type="GO" id="GO:0046872">
    <property type="term" value="F:metal ion binding"/>
    <property type="evidence" value="ECO:0007669"/>
    <property type="project" value="UniProtKB-KW"/>
</dbReference>
<dbReference type="PANTHER" id="PTHR46112:SF3">
    <property type="entry name" value="AMINOPEPTIDASE YPDF"/>
    <property type="match status" value="1"/>
</dbReference>
<evidence type="ECO:0000256" key="2">
    <source>
        <dbReference type="ARBA" id="ARBA00022801"/>
    </source>
</evidence>
<keyword evidence="1" id="KW-0479">Metal-binding</keyword>
<dbReference type="Gene3D" id="3.90.230.10">
    <property type="entry name" value="Creatinase/methionine aminopeptidase superfamily"/>
    <property type="match status" value="1"/>
</dbReference>
<dbReference type="InterPro" id="IPR050659">
    <property type="entry name" value="Peptidase_M24B"/>
</dbReference>
<keyword evidence="5" id="KW-0645">Protease</keyword>
<dbReference type="PANTHER" id="PTHR46112">
    <property type="entry name" value="AMINOPEPTIDASE"/>
    <property type="match status" value="1"/>
</dbReference>
<feature type="domain" description="Peptidase M24" evidence="3">
    <location>
        <begin position="153"/>
        <end position="357"/>
    </location>
</feature>
<protein>
    <submittedName>
        <fullName evidence="5">Aminopeptidase P family protein</fullName>
    </submittedName>
</protein>
<dbReference type="InterPro" id="IPR000994">
    <property type="entry name" value="Pept_M24"/>
</dbReference>
<dbReference type="SUPFAM" id="SSF55920">
    <property type="entry name" value="Creatinase/aminopeptidase"/>
    <property type="match status" value="1"/>
</dbReference>
<dbReference type="InterPro" id="IPR001714">
    <property type="entry name" value="Pept_M24_MAP"/>
</dbReference>
<evidence type="ECO:0000256" key="1">
    <source>
        <dbReference type="ARBA" id="ARBA00022723"/>
    </source>
</evidence>
<dbReference type="EMBL" id="DYXM01000276">
    <property type="protein sequence ID" value="HJE92177.1"/>
    <property type="molecule type" value="Genomic_DNA"/>
</dbReference>
<keyword evidence="2" id="KW-0378">Hydrolase</keyword>
<dbReference type="PROSITE" id="PS00491">
    <property type="entry name" value="PROLINE_PEPTIDASE"/>
    <property type="match status" value="1"/>
</dbReference>
<dbReference type="Pfam" id="PF01321">
    <property type="entry name" value="Creatinase_N"/>
    <property type="match status" value="1"/>
</dbReference>
<proteinExistence type="predicted"/>
<keyword evidence="5" id="KW-0031">Aminopeptidase</keyword>
<dbReference type="InterPro" id="IPR029149">
    <property type="entry name" value="Creatin/AminoP/Spt16_N"/>
</dbReference>
<organism evidence="5 6">
    <name type="scientific">Dietzia timorensis</name>
    <dbReference type="NCBI Taxonomy" id="499555"/>
    <lineage>
        <taxon>Bacteria</taxon>
        <taxon>Bacillati</taxon>
        <taxon>Actinomycetota</taxon>
        <taxon>Actinomycetes</taxon>
        <taxon>Mycobacteriales</taxon>
        <taxon>Dietziaceae</taxon>
        <taxon>Dietzia</taxon>
    </lineage>
</organism>
<reference evidence="5" key="1">
    <citation type="journal article" date="2021" name="PeerJ">
        <title>Extensive microbial diversity within the chicken gut microbiome revealed by metagenomics and culture.</title>
        <authorList>
            <person name="Gilroy R."/>
            <person name="Ravi A."/>
            <person name="Getino M."/>
            <person name="Pursley I."/>
            <person name="Horton D.L."/>
            <person name="Alikhan N.F."/>
            <person name="Baker D."/>
            <person name="Gharbi K."/>
            <person name="Hall N."/>
            <person name="Watson M."/>
            <person name="Adriaenssens E.M."/>
            <person name="Foster-Nyarko E."/>
            <person name="Jarju S."/>
            <person name="Secka A."/>
            <person name="Antonio M."/>
            <person name="Oren A."/>
            <person name="Chaudhuri R.R."/>
            <person name="La Ragione R."/>
            <person name="Hildebrand F."/>
            <person name="Pallen M.J."/>
        </authorList>
    </citation>
    <scope>NUCLEOTIDE SEQUENCE</scope>
    <source>
        <strain evidence="5">ChiGjej1B1-18357</strain>
    </source>
</reference>
<evidence type="ECO:0000259" key="4">
    <source>
        <dbReference type="Pfam" id="PF01321"/>
    </source>
</evidence>
<gene>
    <name evidence="5" type="ORF">K8V11_14350</name>
</gene>
<comment type="caution">
    <text evidence="5">The sequence shown here is derived from an EMBL/GenBank/DDBJ whole genome shotgun (WGS) entry which is preliminary data.</text>
</comment>
<evidence type="ECO:0000313" key="5">
    <source>
        <dbReference type="EMBL" id="HJE92177.1"/>
    </source>
</evidence>
<name>A0A921JZK5_9ACTN</name>
<dbReference type="InterPro" id="IPR036005">
    <property type="entry name" value="Creatinase/aminopeptidase-like"/>
</dbReference>
<dbReference type="CDD" id="cd01092">
    <property type="entry name" value="APP-like"/>
    <property type="match status" value="1"/>
</dbReference>
<dbReference type="Proteomes" id="UP000776650">
    <property type="component" value="Unassembled WGS sequence"/>
</dbReference>
<dbReference type="InterPro" id="IPR001131">
    <property type="entry name" value="Peptidase_M24B_aminopep-P_CS"/>
</dbReference>
<dbReference type="SUPFAM" id="SSF53092">
    <property type="entry name" value="Creatinase/prolidase N-terminal domain"/>
    <property type="match status" value="1"/>
</dbReference>
<evidence type="ECO:0000259" key="3">
    <source>
        <dbReference type="Pfam" id="PF00557"/>
    </source>
</evidence>
<dbReference type="RefSeq" id="WP_303915732.1">
    <property type="nucleotide sequence ID" value="NZ_DYXM01000276.1"/>
</dbReference>
<reference evidence="5" key="2">
    <citation type="submission" date="2021-09" db="EMBL/GenBank/DDBJ databases">
        <authorList>
            <person name="Gilroy R."/>
        </authorList>
    </citation>
    <scope>NUCLEOTIDE SEQUENCE</scope>
    <source>
        <strain evidence="5">ChiGjej1B1-18357</strain>
    </source>
</reference>